<keyword evidence="4" id="KW-0378">Hydrolase</keyword>
<evidence type="ECO:0000313" key="9">
    <source>
        <dbReference type="Proteomes" id="UP000036681"/>
    </source>
</evidence>
<dbReference type="PANTHER" id="PTHR45709">
    <property type="entry name" value="LARGE SUBUNIT GTPASE 1 HOMOLOG-RELATED"/>
    <property type="match status" value="1"/>
</dbReference>
<dbReference type="GO" id="GO:0000054">
    <property type="term" value="P:ribosomal subunit export from nucleus"/>
    <property type="evidence" value="ECO:0007669"/>
    <property type="project" value="TreeGrafter"/>
</dbReference>
<dbReference type="InterPro" id="IPR023179">
    <property type="entry name" value="GTP-bd_ortho_bundle_sf"/>
</dbReference>
<dbReference type="PROSITE" id="PS51721">
    <property type="entry name" value="G_CP"/>
    <property type="match status" value="1"/>
</dbReference>
<dbReference type="InterPro" id="IPR043358">
    <property type="entry name" value="GNL1-like"/>
</dbReference>
<dbReference type="Gene3D" id="1.10.1580.10">
    <property type="match status" value="1"/>
</dbReference>
<dbReference type="Proteomes" id="UP000036681">
    <property type="component" value="Unplaced"/>
</dbReference>
<evidence type="ECO:0000256" key="6">
    <source>
        <dbReference type="ARBA" id="ARBA00040145"/>
    </source>
</evidence>
<dbReference type="PANTHER" id="PTHR45709:SF2">
    <property type="entry name" value="LARGE SUBUNIT GTPASE 1 HOMOLOG"/>
    <property type="match status" value="1"/>
</dbReference>
<dbReference type="GO" id="GO:0003924">
    <property type="term" value="F:GTPase activity"/>
    <property type="evidence" value="ECO:0007669"/>
    <property type="project" value="InterPro"/>
</dbReference>
<keyword evidence="3" id="KW-0547">Nucleotide-binding</keyword>
<feature type="domain" description="CP-type G" evidence="8">
    <location>
        <begin position="173"/>
        <end position="423"/>
    </location>
</feature>
<name>A0A0M3IT23_ASCLU</name>
<dbReference type="Gene3D" id="3.40.50.300">
    <property type="entry name" value="P-loop containing nucleotide triphosphate hydrolases"/>
    <property type="match status" value="1"/>
</dbReference>
<feature type="region of interest" description="Disordered" evidence="7">
    <location>
        <begin position="1"/>
        <end position="27"/>
    </location>
</feature>
<evidence type="ECO:0000256" key="2">
    <source>
        <dbReference type="ARBA" id="ARBA00022490"/>
    </source>
</evidence>
<dbReference type="CDD" id="cd01857">
    <property type="entry name" value="HSR1_MMR1"/>
    <property type="match status" value="1"/>
</dbReference>
<protein>
    <recommendedName>
        <fullName evidence="6">Large subunit GTPase 1 homolog</fullName>
    </recommendedName>
</protein>
<evidence type="ECO:0000259" key="8">
    <source>
        <dbReference type="PROSITE" id="PS51721"/>
    </source>
</evidence>
<evidence type="ECO:0000256" key="5">
    <source>
        <dbReference type="ARBA" id="ARBA00023134"/>
    </source>
</evidence>
<accession>A0A0M3IT23</accession>
<evidence type="ECO:0000313" key="10">
    <source>
        <dbReference type="WBParaSite" id="ALUE_0002190101-mRNA-1"/>
    </source>
</evidence>
<organism evidence="9 10">
    <name type="scientific">Ascaris lumbricoides</name>
    <name type="common">Giant roundworm</name>
    <dbReference type="NCBI Taxonomy" id="6252"/>
    <lineage>
        <taxon>Eukaryota</taxon>
        <taxon>Metazoa</taxon>
        <taxon>Ecdysozoa</taxon>
        <taxon>Nematoda</taxon>
        <taxon>Chromadorea</taxon>
        <taxon>Rhabditida</taxon>
        <taxon>Spirurina</taxon>
        <taxon>Ascaridomorpha</taxon>
        <taxon>Ascaridoidea</taxon>
        <taxon>Ascarididae</taxon>
        <taxon>Ascaris</taxon>
    </lineage>
</organism>
<feature type="compositionally biased region" description="Basic and acidic residues" evidence="7">
    <location>
        <begin position="314"/>
        <end position="330"/>
    </location>
</feature>
<feature type="region of interest" description="Disordered" evidence="7">
    <location>
        <begin position="285"/>
        <end position="330"/>
    </location>
</feature>
<dbReference type="InterPro" id="IPR027417">
    <property type="entry name" value="P-loop_NTPase"/>
</dbReference>
<dbReference type="InterPro" id="IPR030378">
    <property type="entry name" value="G_CP_dom"/>
</dbReference>
<dbReference type="AlphaFoldDB" id="A0A0M3IT23"/>
<dbReference type="WBParaSite" id="ALUE_0002190101-mRNA-1">
    <property type="protein sequence ID" value="ALUE_0002190101-mRNA-1"/>
    <property type="gene ID" value="ALUE_0002190101"/>
</dbReference>
<evidence type="ECO:0000256" key="7">
    <source>
        <dbReference type="SAM" id="MobiDB-lite"/>
    </source>
</evidence>
<dbReference type="SUPFAM" id="SSF52540">
    <property type="entry name" value="P-loop containing nucleoside triphosphate hydrolases"/>
    <property type="match status" value="1"/>
</dbReference>
<reference evidence="10" key="1">
    <citation type="submission" date="2017-02" db="UniProtKB">
        <authorList>
            <consortium name="WormBaseParasite"/>
        </authorList>
    </citation>
    <scope>IDENTIFICATION</scope>
</reference>
<comment type="subcellular location">
    <subcellularLocation>
        <location evidence="1">Cytoplasm</location>
    </subcellularLocation>
</comment>
<keyword evidence="2" id="KW-0963">Cytoplasm</keyword>
<keyword evidence="9" id="KW-1185">Reference proteome</keyword>
<evidence type="ECO:0000256" key="1">
    <source>
        <dbReference type="ARBA" id="ARBA00004496"/>
    </source>
</evidence>
<dbReference type="InterPro" id="IPR006073">
    <property type="entry name" value="GTP-bd"/>
</dbReference>
<keyword evidence="5" id="KW-0342">GTP-binding</keyword>
<evidence type="ECO:0000256" key="3">
    <source>
        <dbReference type="ARBA" id="ARBA00022741"/>
    </source>
</evidence>
<sequence>MTKRRSSNRKPAGVNRSLGNSLLNDRERARLKHRANKGGDPDHENAAFLDYAKQTSKNVDSVTDETSLDEFLARAQLAGTEFTADHCDIRILKDTPTCVVPTKKDIRSSIELQKAYQHRLLIPRRPRKELWETPDELTALENESFLERRKGLADLQEVDGLVLTPFERNLELWRQLWRVIERSDIVVQIVDARNPLLFRSTDLEAYVKECDVAKQNVLLVNKADLLTDEQVELWRRWFEENNVEAIFWFDFLTSLELADACFVVFFFEIFDVVVEEYAVELELENVKENSEEEEEEDSSGSEDSEGSMADEESENIHDEKDEELLRGAREERKQERVPFLRSPDELIEYLKRIGRASALDTGSKPLVVGMVGYPNVGKSSTINRILGKKKVSVSATPGKTRHLQTLIVDSEVTLCDCPGLVMPSFAFSRSEMLLSGVLPVDNMREHFAPIALLASRVSRRYFETTYSVMLPKPAEHEHPESPPTAHQLLTSVAFIRGFMAASGIPDCSRAARLIIKDVVNGRLKWIASPPGIEQEAFDKLTYPPSATADCEASSDKGAVFLQQLEKRHLIESSSASDKSLDKEFFSMSQGSAHVRPIRGIPNMHGDRSEITTRGDMVASLNSLGIKA</sequence>
<evidence type="ECO:0000256" key="4">
    <source>
        <dbReference type="ARBA" id="ARBA00022801"/>
    </source>
</evidence>
<dbReference type="Pfam" id="PF01926">
    <property type="entry name" value="MMR_HSR1"/>
    <property type="match status" value="1"/>
</dbReference>
<feature type="compositionally biased region" description="Acidic residues" evidence="7">
    <location>
        <begin position="290"/>
        <end position="313"/>
    </location>
</feature>
<dbReference type="GO" id="GO:0005829">
    <property type="term" value="C:cytosol"/>
    <property type="evidence" value="ECO:0007669"/>
    <property type="project" value="TreeGrafter"/>
</dbReference>
<proteinExistence type="predicted"/>
<dbReference type="GO" id="GO:0005525">
    <property type="term" value="F:GTP binding"/>
    <property type="evidence" value="ECO:0007669"/>
    <property type="project" value="UniProtKB-KW"/>
</dbReference>